<comment type="caution">
    <text evidence="2">The sequence shown here is derived from an EMBL/GenBank/DDBJ whole genome shotgun (WGS) entry which is preliminary data.</text>
</comment>
<dbReference type="EMBL" id="CAJNNV010026303">
    <property type="protein sequence ID" value="CAE8617853.1"/>
    <property type="molecule type" value="Genomic_DNA"/>
</dbReference>
<organism evidence="2 4">
    <name type="scientific">Polarella glacialis</name>
    <name type="common">Dinoflagellate</name>
    <dbReference type="NCBI Taxonomy" id="89957"/>
    <lineage>
        <taxon>Eukaryota</taxon>
        <taxon>Sar</taxon>
        <taxon>Alveolata</taxon>
        <taxon>Dinophyceae</taxon>
        <taxon>Suessiales</taxon>
        <taxon>Suessiaceae</taxon>
        <taxon>Polarella</taxon>
    </lineage>
</organism>
<evidence type="ECO:0000256" key="1">
    <source>
        <dbReference type="SAM" id="MobiDB-lite"/>
    </source>
</evidence>
<reference evidence="2" key="1">
    <citation type="submission" date="2021-02" db="EMBL/GenBank/DDBJ databases">
        <authorList>
            <person name="Dougan E. K."/>
            <person name="Rhodes N."/>
            <person name="Thang M."/>
            <person name="Chan C."/>
        </authorList>
    </citation>
    <scope>NUCLEOTIDE SEQUENCE</scope>
</reference>
<dbReference type="Proteomes" id="UP000654075">
    <property type="component" value="Unassembled WGS sequence"/>
</dbReference>
<protein>
    <submittedName>
        <fullName evidence="2">Uncharacterized protein</fullName>
    </submittedName>
</protein>
<feature type="region of interest" description="Disordered" evidence="1">
    <location>
        <begin position="92"/>
        <end position="111"/>
    </location>
</feature>
<feature type="region of interest" description="Disordered" evidence="1">
    <location>
        <begin position="146"/>
        <end position="170"/>
    </location>
</feature>
<evidence type="ECO:0000313" key="2">
    <source>
        <dbReference type="EMBL" id="CAE8617853.1"/>
    </source>
</evidence>
<feature type="compositionally biased region" description="Basic and acidic residues" evidence="1">
    <location>
        <begin position="158"/>
        <end position="168"/>
    </location>
</feature>
<gene>
    <name evidence="2" type="ORF">PGLA1383_LOCUS35510</name>
    <name evidence="3" type="ORF">PGLA2088_LOCUS43069</name>
</gene>
<dbReference type="Proteomes" id="UP000626109">
    <property type="component" value="Unassembled WGS sequence"/>
</dbReference>
<proteinExistence type="predicted"/>
<evidence type="ECO:0000313" key="4">
    <source>
        <dbReference type="Proteomes" id="UP000654075"/>
    </source>
</evidence>
<name>A0A813FZ48_POLGL</name>
<dbReference type="EMBL" id="CAJNNW010034635">
    <property type="protein sequence ID" value="CAE8723348.1"/>
    <property type="molecule type" value="Genomic_DNA"/>
</dbReference>
<sequence length="181" mass="20217">MGMSQLPRIWRKTGADYRHRQRLCFGRRGRLGRWLPCLSCQRPPPRWMRIRTRKSPASLTWRAFTTVIPTWSGWTTSGPAATVRTRRSSPCLLGSGKSSLESRASSHSAGDGRAWGARDDLACLLSPHGSHQSLIRDSVFRADRKHASAPGPCIRPRSIQDKSCDTRGEGSFVSHSFDNCL</sequence>
<dbReference type="AlphaFoldDB" id="A0A813FZ48"/>
<evidence type="ECO:0000313" key="3">
    <source>
        <dbReference type="EMBL" id="CAE8723348.1"/>
    </source>
</evidence>
<feature type="compositionally biased region" description="Low complexity" evidence="1">
    <location>
        <begin position="98"/>
        <end position="108"/>
    </location>
</feature>
<keyword evidence="4" id="KW-1185">Reference proteome</keyword>
<accession>A0A813FZ48</accession>